<comment type="caution">
    <text evidence="1">The sequence shown here is derived from an EMBL/GenBank/DDBJ whole genome shotgun (WGS) entry which is preliminary data.</text>
</comment>
<organism evidence="1 2">
    <name type="scientific">Marinobacter xestospongiae</name>
    <dbReference type="NCBI Taxonomy" id="994319"/>
    <lineage>
        <taxon>Bacteria</taxon>
        <taxon>Pseudomonadati</taxon>
        <taxon>Pseudomonadota</taxon>
        <taxon>Gammaproteobacteria</taxon>
        <taxon>Pseudomonadales</taxon>
        <taxon>Marinobacteraceae</taxon>
        <taxon>Marinobacter</taxon>
    </lineage>
</organism>
<dbReference type="RefSeq" id="WP_227172719.1">
    <property type="nucleotide sequence ID" value="NZ_BAABBC010000037.1"/>
</dbReference>
<accession>A0ABU3VYT8</accession>
<reference evidence="1 2" key="1">
    <citation type="submission" date="2023-10" db="EMBL/GenBank/DDBJ databases">
        <title>Characteristics and mechanism of a salt-tolerant marine origin heterotrophic nitrifying- aerobic denitrifying bacteria Marinobacter xestospongiae HN1.</title>
        <authorList>
            <person name="Qi R."/>
        </authorList>
    </citation>
    <scope>NUCLEOTIDE SEQUENCE [LARGE SCALE GENOMIC DNA]</scope>
    <source>
        <strain evidence="1 2">HN1</strain>
    </source>
</reference>
<evidence type="ECO:0000313" key="1">
    <source>
        <dbReference type="EMBL" id="MDV2078876.1"/>
    </source>
</evidence>
<sequence>MNKPKDWPEETRAIQATQLAFDLSSDIQRAFRVASAMQDLNTSAMVRKVLQLPYRKKRIRPRLTVTLHDDDFVQLAERYGLPASDRAAIRQCVADELSAFASRFLTDPDADTSVK</sequence>
<evidence type="ECO:0000313" key="2">
    <source>
        <dbReference type="Proteomes" id="UP001269819"/>
    </source>
</evidence>
<evidence type="ECO:0008006" key="3">
    <source>
        <dbReference type="Google" id="ProtNLM"/>
    </source>
</evidence>
<dbReference type="EMBL" id="JAWIIJ010000005">
    <property type="protein sequence ID" value="MDV2078876.1"/>
    <property type="molecule type" value="Genomic_DNA"/>
</dbReference>
<dbReference type="Proteomes" id="UP001269819">
    <property type="component" value="Unassembled WGS sequence"/>
</dbReference>
<protein>
    <recommendedName>
        <fullName evidence="3">Ribbon-helix-helix protein CopG domain-containing protein</fullName>
    </recommendedName>
</protein>
<keyword evidence="2" id="KW-1185">Reference proteome</keyword>
<name>A0ABU3VYT8_9GAMM</name>
<gene>
    <name evidence="1" type="ORF">RYS15_09270</name>
</gene>
<proteinExistence type="predicted"/>